<keyword evidence="3" id="KW-1185">Reference proteome</keyword>
<sequence>MSRSVSRVVAAVALTAGLALAPVQPAQAAPPGGQYDYTDPAQTGCSATAITIWSKQLQHPVTGVVNGVMEVRYSTACQTNWVRVNNYVNGAAATKIMIRPRVHAPEGGSLEYASDTTVDVYHGWSYGLQFYAPSWVCIQVGATLTLGNEVIGSNGQSVDWVC</sequence>
<organism evidence="2 3">
    <name type="scientific">Micromonospora rosaria</name>
    <dbReference type="NCBI Taxonomy" id="47874"/>
    <lineage>
        <taxon>Bacteria</taxon>
        <taxon>Bacillati</taxon>
        <taxon>Actinomycetota</taxon>
        <taxon>Actinomycetes</taxon>
        <taxon>Micromonosporales</taxon>
        <taxon>Micromonosporaceae</taxon>
        <taxon>Micromonospora</taxon>
    </lineage>
</organism>
<evidence type="ECO:0000256" key="1">
    <source>
        <dbReference type="SAM" id="SignalP"/>
    </source>
</evidence>
<comment type="caution">
    <text evidence="2">The sequence shown here is derived from an EMBL/GenBank/DDBJ whole genome shotgun (WGS) entry which is preliminary data.</text>
</comment>
<evidence type="ECO:0000313" key="3">
    <source>
        <dbReference type="Proteomes" id="UP000070620"/>
    </source>
</evidence>
<proteinExistence type="predicted"/>
<dbReference type="AlphaFoldDB" id="A0A136PVR1"/>
<name>A0A136PVR1_9ACTN</name>
<dbReference type="EMBL" id="LRQV01000019">
    <property type="protein sequence ID" value="KXK62453.1"/>
    <property type="molecule type" value="Genomic_DNA"/>
</dbReference>
<dbReference type="RefSeq" id="WP_067362223.1">
    <property type="nucleotide sequence ID" value="NZ_JBIUBN010000032.1"/>
</dbReference>
<evidence type="ECO:0008006" key="4">
    <source>
        <dbReference type="Google" id="ProtNLM"/>
    </source>
</evidence>
<accession>A0A136PVR1</accession>
<feature type="signal peptide" evidence="1">
    <location>
        <begin position="1"/>
        <end position="28"/>
    </location>
</feature>
<feature type="chain" id="PRO_5007478459" description="DUF2690 domain-containing protein" evidence="1">
    <location>
        <begin position="29"/>
        <end position="162"/>
    </location>
</feature>
<dbReference type="Pfam" id="PF10901">
    <property type="entry name" value="DUF2690"/>
    <property type="match status" value="1"/>
</dbReference>
<dbReference type="InterPro" id="IPR021224">
    <property type="entry name" value="DUF2690"/>
</dbReference>
<dbReference type="OrthoDB" id="2863790at2"/>
<gene>
    <name evidence="2" type="ORF">AWW66_08390</name>
</gene>
<protein>
    <recommendedName>
        <fullName evidence="4">DUF2690 domain-containing protein</fullName>
    </recommendedName>
</protein>
<evidence type="ECO:0000313" key="2">
    <source>
        <dbReference type="EMBL" id="KXK62453.1"/>
    </source>
</evidence>
<dbReference type="Proteomes" id="UP000070620">
    <property type="component" value="Unassembled WGS sequence"/>
</dbReference>
<reference evidence="2 3" key="1">
    <citation type="submission" date="2016-01" db="EMBL/GenBank/DDBJ databases">
        <title>Whole genome sequence and analysis of Micromonospora rosaria DSM 803, which can produce antibacterial substance rosamicin.</title>
        <authorList>
            <person name="Yang H."/>
            <person name="He X."/>
            <person name="Zhu D."/>
        </authorList>
    </citation>
    <scope>NUCLEOTIDE SEQUENCE [LARGE SCALE GENOMIC DNA]</scope>
    <source>
        <strain evidence="2 3">DSM 803</strain>
    </source>
</reference>
<keyword evidence="1" id="KW-0732">Signal</keyword>